<dbReference type="EMBL" id="FUYR01000001">
    <property type="protein sequence ID" value="SKB45568.1"/>
    <property type="molecule type" value="Genomic_DNA"/>
</dbReference>
<evidence type="ECO:0000313" key="2">
    <source>
        <dbReference type="Proteomes" id="UP000189981"/>
    </source>
</evidence>
<gene>
    <name evidence="1" type="ORF">SAMN05661099_1529</name>
</gene>
<organism evidence="1 2">
    <name type="scientific">Daejeonella lutea</name>
    <dbReference type="NCBI Taxonomy" id="572036"/>
    <lineage>
        <taxon>Bacteria</taxon>
        <taxon>Pseudomonadati</taxon>
        <taxon>Bacteroidota</taxon>
        <taxon>Sphingobacteriia</taxon>
        <taxon>Sphingobacteriales</taxon>
        <taxon>Sphingobacteriaceae</taxon>
        <taxon>Daejeonella</taxon>
    </lineage>
</organism>
<keyword evidence="2" id="KW-1185">Reference proteome</keyword>
<name>A0A1T5BEC3_9SPHI</name>
<dbReference type="Proteomes" id="UP000189981">
    <property type="component" value="Unassembled WGS sequence"/>
</dbReference>
<evidence type="ECO:0000313" key="1">
    <source>
        <dbReference type="EMBL" id="SKB45568.1"/>
    </source>
</evidence>
<accession>A0A1T5BEC3</accession>
<dbReference type="AlphaFoldDB" id="A0A1T5BEC3"/>
<protein>
    <submittedName>
        <fullName evidence="1">Uncharacterized protein</fullName>
    </submittedName>
</protein>
<sequence length="103" mass="12069">MNNVPYESAFKFFYLRHLFHLIMVNMTHQIVLSGHGTKYVLQLIASTLKSLRVWNVRFQDGAEAVLFKCGSEWMQRNEDNLDHWLIKAIGEKIDQINPQISFS</sequence>
<proteinExistence type="predicted"/>
<reference evidence="2" key="1">
    <citation type="submission" date="2017-02" db="EMBL/GenBank/DDBJ databases">
        <authorList>
            <person name="Varghese N."/>
            <person name="Submissions S."/>
        </authorList>
    </citation>
    <scope>NUCLEOTIDE SEQUENCE [LARGE SCALE GENOMIC DNA]</scope>
    <source>
        <strain evidence="2">DSM 22385</strain>
    </source>
</reference>